<keyword evidence="1" id="KW-0472">Membrane</keyword>
<sequence length="193" mass="19907">MAVFLRREMEYLLYVLLGIGLAAACGFRVFVPFLAVSIAALAGQLQLAPDFAWLGSWPALIVFGVATTLEIVAYFVPWLDHALDVVATPAAILAGVIVTAAVLTGMSPVLRWTLAAIAGGGVAAAVQLTTVALRRASTYATAGFAHPLAAGVETGGSIGMSVLSLLLPLVAGVLALLLIVIAARRLSRRSARA</sequence>
<dbReference type="AlphaFoldDB" id="A0A937XD94"/>
<dbReference type="PROSITE" id="PS51257">
    <property type="entry name" value="PROKAR_LIPOPROTEIN"/>
    <property type="match status" value="1"/>
</dbReference>
<comment type="caution">
    <text evidence="3">The sequence shown here is derived from an EMBL/GenBank/DDBJ whole genome shotgun (WGS) entry which is preliminary data.</text>
</comment>
<dbReference type="Pfam" id="PF13548">
    <property type="entry name" value="DUF4126"/>
    <property type="match status" value="1"/>
</dbReference>
<feature type="transmembrane region" description="Helical" evidence="1">
    <location>
        <begin position="158"/>
        <end position="183"/>
    </location>
</feature>
<gene>
    <name evidence="3" type="ORF">FJY68_06970</name>
</gene>
<protein>
    <submittedName>
        <fullName evidence="3">DUF4126 domain-containing protein</fullName>
    </submittedName>
</protein>
<feature type="transmembrane region" description="Helical" evidence="1">
    <location>
        <begin position="83"/>
        <end position="103"/>
    </location>
</feature>
<reference evidence="3" key="1">
    <citation type="submission" date="2019-03" db="EMBL/GenBank/DDBJ databases">
        <title>Lake Tanganyika Metagenome-Assembled Genomes (MAGs).</title>
        <authorList>
            <person name="Tran P."/>
        </authorList>
    </citation>
    <scope>NUCLEOTIDE SEQUENCE</scope>
    <source>
        <strain evidence="3">K_DeepCast_150m_m2_040</strain>
    </source>
</reference>
<evidence type="ECO:0000256" key="1">
    <source>
        <dbReference type="SAM" id="Phobius"/>
    </source>
</evidence>
<proteinExistence type="predicted"/>
<feature type="transmembrane region" description="Helical" evidence="1">
    <location>
        <begin position="12"/>
        <end position="42"/>
    </location>
</feature>
<dbReference type="Proteomes" id="UP000779900">
    <property type="component" value="Unassembled WGS sequence"/>
</dbReference>
<dbReference type="InterPro" id="IPR025196">
    <property type="entry name" value="DUF4126"/>
</dbReference>
<evidence type="ECO:0000313" key="4">
    <source>
        <dbReference type="Proteomes" id="UP000779900"/>
    </source>
</evidence>
<dbReference type="EMBL" id="VGIR01000035">
    <property type="protein sequence ID" value="MBM3331580.1"/>
    <property type="molecule type" value="Genomic_DNA"/>
</dbReference>
<keyword evidence="1" id="KW-1133">Transmembrane helix</keyword>
<accession>A0A937XD94</accession>
<organism evidence="3 4">
    <name type="scientific">candidate division WOR-3 bacterium</name>
    <dbReference type="NCBI Taxonomy" id="2052148"/>
    <lineage>
        <taxon>Bacteria</taxon>
        <taxon>Bacteria division WOR-3</taxon>
    </lineage>
</organism>
<evidence type="ECO:0000313" key="3">
    <source>
        <dbReference type="EMBL" id="MBM3331580.1"/>
    </source>
</evidence>
<evidence type="ECO:0000259" key="2">
    <source>
        <dbReference type="Pfam" id="PF13548"/>
    </source>
</evidence>
<feature type="transmembrane region" description="Helical" evidence="1">
    <location>
        <begin position="54"/>
        <end position="76"/>
    </location>
</feature>
<name>A0A937XD94_UNCW3</name>
<feature type="domain" description="DUF4126" evidence="2">
    <location>
        <begin position="15"/>
        <end position="186"/>
    </location>
</feature>
<keyword evidence="1" id="KW-0812">Transmembrane</keyword>